<reference evidence="5" key="1">
    <citation type="submission" date="2017-09" db="EMBL/GenBank/DDBJ databases">
        <title>Depth-based differentiation of microbial function through sediment-hosted aquifers and enrichment of novel symbionts in the deep terrestrial subsurface.</title>
        <authorList>
            <person name="Probst A.J."/>
            <person name="Ladd B."/>
            <person name="Jarett J.K."/>
            <person name="Geller-Mcgrath D.E."/>
            <person name="Sieber C.M.K."/>
            <person name="Emerson J.B."/>
            <person name="Anantharaman K."/>
            <person name="Thomas B.C."/>
            <person name="Malmstrom R."/>
            <person name="Stieglmeier M."/>
            <person name="Klingl A."/>
            <person name="Woyke T."/>
            <person name="Ryan C.M."/>
            <person name="Banfield J.F."/>
        </authorList>
    </citation>
    <scope>NUCLEOTIDE SEQUENCE [LARGE SCALE GENOMIC DNA]</scope>
</reference>
<evidence type="ECO:0000259" key="3">
    <source>
        <dbReference type="PROSITE" id="PS51462"/>
    </source>
</evidence>
<comment type="cofactor">
    <cofactor evidence="1">
        <name>Mg(2+)</name>
        <dbReference type="ChEBI" id="CHEBI:18420"/>
    </cofactor>
</comment>
<keyword evidence="2 4" id="KW-0378">Hydrolase</keyword>
<accession>A0A2H0V7T3</accession>
<protein>
    <submittedName>
        <fullName evidence="4">NUDIX hydrolase</fullName>
    </submittedName>
</protein>
<dbReference type="PANTHER" id="PTHR43046:SF14">
    <property type="entry name" value="MUTT_NUDIX FAMILY PROTEIN"/>
    <property type="match status" value="1"/>
</dbReference>
<organism evidence="4 5">
    <name type="scientific">Candidatus Falkowbacteria bacterium CG10_big_fil_rev_8_21_14_0_10_37_6</name>
    <dbReference type="NCBI Taxonomy" id="1974563"/>
    <lineage>
        <taxon>Bacteria</taxon>
        <taxon>Candidatus Falkowiibacteriota</taxon>
    </lineage>
</organism>
<dbReference type="GO" id="GO:0016787">
    <property type="term" value="F:hydrolase activity"/>
    <property type="evidence" value="ECO:0007669"/>
    <property type="project" value="UniProtKB-KW"/>
</dbReference>
<evidence type="ECO:0000256" key="2">
    <source>
        <dbReference type="ARBA" id="ARBA00022801"/>
    </source>
</evidence>
<dbReference type="SUPFAM" id="SSF55811">
    <property type="entry name" value="Nudix"/>
    <property type="match status" value="1"/>
</dbReference>
<feature type="domain" description="Nudix hydrolase" evidence="3">
    <location>
        <begin position="4"/>
        <end position="150"/>
    </location>
</feature>
<evidence type="ECO:0000313" key="4">
    <source>
        <dbReference type="EMBL" id="PIR95166.1"/>
    </source>
</evidence>
<dbReference type="PROSITE" id="PS00893">
    <property type="entry name" value="NUDIX_BOX"/>
    <property type="match status" value="1"/>
</dbReference>
<dbReference type="PROSITE" id="PS51462">
    <property type="entry name" value="NUDIX"/>
    <property type="match status" value="1"/>
</dbReference>
<comment type="caution">
    <text evidence="4">The sequence shown here is derived from an EMBL/GenBank/DDBJ whole genome shotgun (WGS) entry which is preliminary data.</text>
</comment>
<proteinExistence type="predicted"/>
<dbReference type="EMBL" id="PFAN01000010">
    <property type="protein sequence ID" value="PIR95166.1"/>
    <property type="molecule type" value="Genomic_DNA"/>
</dbReference>
<dbReference type="PANTHER" id="PTHR43046">
    <property type="entry name" value="GDP-MANNOSE MANNOSYL HYDROLASE"/>
    <property type="match status" value="1"/>
</dbReference>
<name>A0A2H0V7T3_9BACT</name>
<gene>
    <name evidence="4" type="ORF">COT95_00165</name>
</gene>
<dbReference type="Pfam" id="PF00293">
    <property type="entry name" value="NUDIX"/>
    <property type="match status" value="1"/>
</dbReference>
<evidence type="ECO:0000256" key="1">
    <source>
        <dbReference type="ARBA" id="ARBA00001946"/>
    </source>
</evidence>
<dbReference type="InterPro" id="IPR000086">
    <property type="entry name" value="NUDIX_hydrolase_dom"/>
</dbReference>
<sequence length="159" mass="18786">MEITRHFTATTYIVFENKVLLHFHKKLGIWVAVGGHIDRDELPEAAAAREAKEETGLEIELFWADKLRHLEKDELSKPFVRPLNRPVHLLLENINDYHQHIDFIYYAKAYNDKLNPRQGETDRLSWFAKEDLNKTYLQQNVKLFSLEALYLLSDSKLTY</sequence>
<dbReference type="Gene3D" id="3.90.79.10">
    <property type="entry name" value="Nucleoside Triphosphate Pyrophosphohydrolase"/>
    <property type="match status" value="1"/>
</dbReference>
<evidence type="ECO:0000313" key="5">
    <source>
        <dbReference type="Proteomes" id="UP000228614"/>
    </source>
</evidence>
<dbReference type="InterPro" id="IPR015797">
    <property type="entry name" value="NUDIX_hydrolase-like_dom_sf"/>
</dbReference>
<dbReference type="Proteomes" id="UP000228614">
    <property type="component" value="Unassembled WGS sequence"/>
</dbReference>
<dbReference type="InterPro" id="IPR020084">
    <property type="entry name" value="NUDIX_hydrolase_CS"/>
</dbReference>
<dbReference type="AlphaFoldDB" id="A0A2H0V7T3"/>